<dbReference type="InterPro" id="IPR036861">
    <property type="entry name" value="Endochitinase-like_sf"/>
</dbReference>
<keyword evidence="3" id="KW-0812">Transmembrane</keyword>
<feature type="domain" description="Chitin-binding type-1" evidence="4">
    <location>
        <begin position="314"/>
        <end position="349"/>
    </location>
</feature>
<dbReference type="GO" id="GO:0008061">
    <property type="term" value="F:chitin binding"/>
    <property type="evidence" value="ECO:0007669"/>
    <property type="project" value="InterPro"/>
</dbReference>
<accession>A0A6C0BGY5</accession>
<proteinExistence type="predicted"/>
<feature type="compositionally biased region" description="Polar residues" evidence="2">
    <location>
        <begin position="222"/>
        <end position="238"/>
    </location>
</feature>
<feature type="region of interest" description="Disordered" evidence="2">
    <location>
        <begin position="222"/>
        <end position="245"/>
    </location>
</feature>
<feature type="coiled-coil region" evidence="1">
    <location>
        <begin position="162"/>
        <end position="217"/>
    </location>
</feature>
<evidence type="ECO:0000259" key="4">
    <source>
        <dbReference type="SMART" id="SM00270"/>
    </source>
</evidence>
<dbReference type="CDD" id="cd00035">
    <property type="entry name" value="ChtBD1"/>
    <property type="match status" value="2"/>
</dbReference>
<dbReference type="SUPFAM" id="SSF57016">
    <property type="entry name" value="Plant lectins/antimicrobial peptides"/>
    <property type="match status" value="2"/>
</dbReference>
<protein>
    <recommendedName>
        <fullName evidence="4">Chitin-binding type-1 domain-containing protein</fullName>
    </recommendedName>
</protein>
<feature type="compositionally biased region" description="Pro residues" evidence="2">
    <location>
        <begin position="294"/>
        <end position="303"/>
    </location>
</feature>
<evidence type="ECO:0000256" key="3">
    <source>
        <dbReference type="SAM" id="Phobius"/>
    </source>
</evidence>
<evidence type="ECO:0000313" key="5">
    <source>
        <dbReference type="EMBL" id="QHS90819.1"/>
    </source>
</evidence>
<name>A0A6C0BGY5_9ZZZZ</name>
<evidence type="ECO:0000256" key="2">
    <source>
        <dbReference type="SAM" id="MobiDB-lite"/>
    </source>
</evidence>
<dbReference type="Gene3D" id="3.30.60.10">
    <property type="entry name" value="Endochitinase-like"/>
    <property type="match status" value="2"/>
</dbReference>
<sequence length="452" mass="50725">MSNIIFIITVFILIIALLSLVPYRKSANEQFEMDVSLKNMTCEDVLKSTSGGINILQTVINNDGRKESLSDLLKASVLIKTPDGDVLPGSDYCLITNNMKKKYLMDNCRLGGFQLINTGQNFQPDGCVINPNDSWFGDFLDSGFYYKHKKLINEINFFKTDNERLRGVIKVLEAEKKSQEENINNLNNQKSNLNNEISGLNTAIKKTNTEIRSVRREISNSRPIVTPSQPSIPQGIRTNTRHGERCGPTSNSRCMSGECCSIHDWCGSGIDHCWVHSRKDINYHGEGVSKRTTTPPPPPPPPQGIRTNTKRGDKCGPTTNSRCMPGECCSTHDWCGSDNDHCVVKRRQDTNIYHGVGVSKTTPPSSVTIDYRSEDTSLDGLPEKYAPGFAYVPDASFTQYITKYAYFKVNGGPSLRVIQRYPGVHFGKDVIKYGPIQQNFKSYTMHKWTFHN</sequence>
<dbReference type="InterPro" id="IPR001002">
    <property type="entry name" value="Chitin-bd_1"/>
</dbReference>
<dbReference type="Gene3D" id="1.20.5.1700">
    <property type="match status" value="1"/>
</dbReference>
<reference evidence="5" key="1">
    <citation type="journal article" date="2020" name="Nature">
        <title>Giant virus diversity and host interactions through global metagenomics.</title>
        <authorList>
            <person name="Schulz F."/>
            <person name="Roux S."/>
            <person name="Paez-Espino D."/>
            <person name="Jungbluth S."/>
            <person name="Walsh D.A."/>
            <person name="Denef V.J."/>
            <person name="McMahon K.D."/>
            <person name="Konstantinidis K.T."/>
            <person name="Eloe-Fadrosh E.A."/>
            <person name="Kyrpides N.C."/>
            <person name="Woyke T."/>
        </authorList>
    </citation>
    <scope>NUCLEOTIDE SEQUENCE</scope>
    <source>
        <strain evidence="5">GVMAG-M-3300010354-11</strain>
    </source>
</reference>
<feature type="transmembrane region" description="Helical" evidence="3">
    <location>
        <begin position="6"/>
        <end position="23"/>
    </location>
</feature>
<evidence type="ECO:0000256" key="1">
    <source>
        <dbReference type="SAM" id="Coils"/>
    </source>
</evidence>
<keyword evidence="1" id="KW-0175">Coiled coil</keyword>
<keyword evidence="3" id="KW-0472">Membrane</keyword>
<dbReference type="AlphaFoldDB" id="A0A6C0BGY5"/>
<feature type="region of interest" description="Disordered" evidence="2">
    <location>
        <begin position="285"/>
        <end position="313"/>
    </location>
</feature>
<feature type="domain" description="Chitin-binding type-1" evidence="4">
    <location>
        <begin position="245"/>
        <end position="281"/>
    </location>
</feature>
<dbReference type="SMART" id="SM00270">
    <property type="entry name" value="ChtBD1"/>
    <property type="match status" value="2"/>
</dbReference>
<organism evidence="5">
    <name type="scientific">viral metagenome</name>
    <dbReference type="NCBI Taxonomy" id="1070528"/>
    <lineage>
        <taxon>unclassified sequences</taxon>
        <taxon>metagenomes</taxon>
        <taxon>organismal metagenomes</taxon>
    </lineage>
</organism>
<dbReference type="EMBL" id="MN739148">
    <property type="protein sequence ID" value="QHS90819.1"/>
    <property type="molecule type" value="Genomic_DNA"/>
</dbReference>
<keyword evidence="3" id="KW-1133">Transmembrane helix</keyword>